<dbReference type="SUPFAM" id="SSF55486">
    <property type="entry name" value="Metalloproteases ('zincins'), catalytic domain"/>
    <property type="match status" value="1"/>
</dbReference>
<keyword evidence="14" id="KW-1185">Reference proteome</keyword>
<dbReference type="InterPro" id="IPR015211">
    <property type="entry name" value="Peptidase_M1_C"/>
</dbReference>
<sequence length="608" mass="67998">MAPLHSDSATDVATSSNFRQLLTSNIQLDLDVSFDSKAITGVERITFVVLQSGVKEALLDIHETLKVSRVRASGKQLEFKVLPFTGYGSTLKVQLSDDLLEGSELCLEIEYVATGGPGVVWLEPAQTAGKQKPYMYTQGQAVMNRSFFPCQDTPAVKAPYSANVKVPAGFTAVMSASESSQGEVPNNFFFRLKQPIPSYLVALAVGDIASAEIGPRSRVWAEPCMLDAAKAEFEGEVEKFLTTGEGLFGSYQWGRYDLLIMPPSFPFGGMENPCLTFVTPCIVAGDRSLTDVVIHEISHSWFGNLVTNANWSEFWLNEGFTMFAERRIVQELFGRPTMCLEAATGQALLRQHMNNTGMDHPLNKLRVVIEPGVDPDDTYNETPYEKGFAFVSYLQSLVGDTKQFDDFLKAYVAKFQFKSVVAEDMFDFFLEYFPHLREQDIPNRKGYEFSTWLHTPGWPPYTPDLSAGRELMDPPEQLAKNITQMVGVKGSLCLVALLDKLVERDDLPPTTVPQLGSTYKRVSASNNAEIRLRWCQLVIKNDYQEAFTAVRDFLHCQGKQKYTLPVYRALVKGSENARQFAQQVFAETKDKLHISVQGYVRQILDGKK</sequence>
<dbReference type="InterPro" id="IPR034015">
    <property type="entry name" value="M1_LTA4H"/>
</dbReference>
<dbReference type="SUPFAM" id="SSF63737">
    <property type="entry name" value="Leukotriene A4 hydrolase N-terminal domain"/>
    <property type="match status" value="1"/>
</dbReference>
<keyword evidence="8" id="KW-0482">Metalloprotease</keyword>
<dbReference type="EMBL" id="JACVVK020000659">
    <property type="protein sequence ID" value="KAK7459421.1"/>
    <property type="molecule type" value="Genomic_DNA"/>
</dbReference>
<keyword evidence="7 11" id="KW-0862">Zinc</keyword>
<protein>
    <recommendedName>
        <fullName evidence="12">Peptidase M1 leukotriene A4 hydrolase/aminopeptidase C-terminal domain-containing protein</fullName>
    </recommendedName>
</protein>
<gene>
    <name evidence="13" type="ORF">BaRGS_00039016</name>
</gene>
<dbReference type="GO" id="GO:0046872">
    <property type="term" value="F:metal ion binding"/>
    <property type="evidence" value="ECO:0007669"/>
    <property type="project" value="UniProtKB-KW"/>
</dbReference>
<evidence type="ECO:0000256" key="10">
    <source>
        <dbReference type="PIRSR" id="PIRSR634015-2"/>
    </source>
</evidence>
<keyword evidence="4" id="KW-0645">Protease</keyword>
<dbReference type="InterPro" id="IPR045357">
    <property type="entry name" value="Aminopeptidase_N-like_N"/>
</dbReference>
<dbReference type="InterPro" id="IPR016024">
    <property type="entry name" value="ARM-type_fold"/>
</dbReference>
<dbReference type="InterPro" id="IPR042097">
    <property type="entry name" value="Aminopeptidase_N-like_N_sf"/>
</dbReference>
<dbReference type="SMART" id="SM01263">
    <property type="entry name" value="Leuk-A4-hydro_C"/>
    <property type="match status" value="1"/>
</dbReference>
<comment type="similarity">
    <text evidence="2">Belongs to the peptidase M1 family.</text>
</comment>
<keyword evidence="5 11" id="KW-0479">Metal-binding</keyword>
<comment type="subcellular location">
    <subcellularLocation>
        <location evidence="1">Cytoplasm</location>
    </subcellularLocation>
</comment>
<dbReference type="Gene3D" id="3.30.2010.30">
    <property type="match status" value="1"/>
</dbReference>
<dbReference type="AlphaFoldDB" id="A0ABD0J4J8"/>
<dbReference type="PANTHER" id="PTHR45726:SF3">
    <property type="entry name" value="LEUKOTRIENE A-4 HYDROLASE"/>
    <property type="match status" value="1"/>
</dbReference>
<proteinExistence type="inferred from homology"/>
<feature type="binding site" evidence="10">
    <location>
        <begin position="559"/>
        <end position="561"/>
    </location>
    <ligand>
        <name>a peptide</name>
        <dbReference type="ChEBI" id="CHEBI:60466"/>
    </ligand>
</feature>
<feature type="active site" description="Proton acceptor" evidence="9">
    <location>
        <position position="296"/>
    </location>
</feature>
<name>A0ABD0J4J8_9CAEN</name>
<dbReference type="Proteomes" id="UP001519460">
    <property type="component" value="Unassembled WGS sequence"/>
</dbReference>
<feature type="binding site" evidence="11">
    <location>
        <position position="299"/>
    </location>
    <ligand>
        <name>Zn(2+)</name>
        <dbReference type="ChEBI" id="CHEBI:29105"/>
        <note>catalytic</note>
    </ligand>
</feature>
<organism evidence="13 14">
    <name type="scientific">Batillaria attramentaria</name>
    <dbReference type="NCBI Taxonomy" id="370345"/>
    <lineage>
        <taxon>Eukaryota</taxon>
        <taxon>Metazoa</taxon>
        <taxon>Spiralia</taxon>
        <taxon>Lophotrochozoa</taxon>
        <taxon>Mollusca</taxon>
        <taxon>Gastropoda</taxon>
        <taxon>Caenogastropoda</taxon>
        <taxon>Sorbeoconcha</taxon>
        <taxon>Cerithioidea</taxon>
        <taxon>Batillariidae</taxon>
        <taxon>Batillaria</taxon>
    </lineage>
</organism>
<evidence type="ECO:0000256" key="4">
    <source>
        <dbReference type="ARBA" id="ARBA00022670"/>
    </source>
</evidence>
<dbReference type="SUPFAM" id="SSF48371">
    <property type="entry name" value="ARM repeat"/>
    <property type="match status" value="1"/>
</dbReference>
<dbReference type="Pfam" id="PF01433">
    <property type="entry name" value="Peptidase_M1"/>
    <property type="match status" value="1"/>
</dbReference>
<evidence type="ECO:0000256" key="5">
    <source>
        <dbReference type="ARBA" id="ARBA00022723"/>
    </source>
</evidence>
<feature type="binding site" evidence="10">
    <location>
        <begin position="138"/>
        <end position="140"/>
    </location>
    <ligand>
        <name>a peptide</name>
        <dbReference type="ChEBI" id="CHEBI:60466"/>
    </ligand>
</feature>
<feature type="binding site" evidence="10">
    <location>
        <begin position="266"/>
        <end position="271"/>
    </location>
    <ligand>
        <name>a peptide</name>
        <dbReference type="ChEBI" id="CHEBI:60466"/>
    </ligand>
</feature>
<dbReference type="GO" id="GO:0005737">
    <property type="term" value="C:cytoplasm"/>
    <property type="evidence" value="ECO:0007669"/>
    <property type="project" value="UniProtKB-SubCell"/>
</dbReference>
<evidence type="ECO:0000256" key="7">
    <source>
        <dbReference type="ARBA" id="ARBA00022833"/>
    </source>
</evidence>
<dbReference type="GO" id="GO:0006508">
    <property type="term" value="P:proteolysis"/>
    <property type="evidence" value="ECO:0007669"/>
    <property type="project" value="UniProtKB-KW"/>
</dbReference>
<dbReference type="PRINTS" id="PR00756">
    <property type="entry name" value="ALADIPTASE"/>
</dbReference>
<dbReference type="Gene3D" id="1.10.390.10">
    <property type="entry name" value="Neutral Protease Domain 2"/>
    <property type="match status" value="1"/>
</dbReference>
<evidence type="ECO:0000256" key="6">
    <source>
        <dbReference type="ARBA" id="ARBA00022801"/>
    </source>
</evidence>
<keyword evidence="3" id="KW-0963">Cytoplasm</keyword>
<dbReference type="Gene3D" id="1.25.40.320">
    <property type="entry name" value="Peptidase M1, leukotriene A4 hydrolase/aminopeptidase C-terminal domain"/>
    <property type="match status" value="1"/>
</dbReference>
<evidence type="ECO:0000256" key="1">
    <source>
        <dbReference type="ARBA" id="ARBA00004496"/>
    </source>
</evidence>
<dbReference type="Pfam" id="PF17900">
    <property type="entry name" value="Peptidase_M1_N"/>
    <property type="match status" value="1"/>
</dbReference>
<feature type="binding site" evidence="11">
    <location>
        <position position="318"/>
    </location>
    <ligand>
        <name>Zn(2+)</name>
        <dbReference type="ChEBI" id="CHEBI:29105"/>
        <note>catalytic</note>
    </ligand>
</feature>
<evidence type="ECO:0000313" key="14">
    <source>
        <dbReference type="Proteomes" id="UP001519460"/>
    </source>
</evidence>
<reference evidence="13 14" key="1">
    <citation type="journal article" date="2023" name="Sci. Data">
        <title>Genome assembly of the Korean intertidal mud-creeper Batillaria attramentaria.</title>
        <authorList>
            <person name="Patra A.K."/>
            <person name="Ho P.T."/>
            <person name="Jun S."/>
            <person name="Lee S.J."/>
            <person name="Kim Y."/>
            <person name="Won Y.J."/>
        </authorList>
    </citation>
    <scope>NUCLEOTIDE SEQUENCE [LARGE SCALE GENOMIC DNA]</scope>
    <source>
        <strain evidence="13">Wonlab-2016</strain>
    </source>
</reference>
<dbReference type="CDD" id="cd09599">
    <property type="entry name" value="M1_LTA4H"/>
    <property type="match status" value="1"/>
</dbReference>
<dbReference type="InterPro" id="IPR038502">
    <property type="entry name" value="M1_LTA-4_hydro/amino_C_sf"/>
</dbReference>
<evidence type="ECO:0000256" key="11">
    <source>
        <dbReference type="PIRSR" id="PIRSR634015-3"/>
    </source>
</evidence>
<dbReference type="InterPro" id="IPR001930">
    <property type="entry name" value="Peptidase_M1"/>
</dbReference>
<dbReference type="FunFam" id="1.10.390.10:FF:000003">
    <property type="entry name" value="Leukotriene A(4) hydrolase"/>
    <property type="match status" value="1"/>
</dbReference>
<evidence type="ECO:0000259" key="12">
    <source>
        <dbReference type="SMART" id="SM01263"/>
    </source>
</evidence>
<evidence type="ECO:0000256" key="8">
    <source>
        <dbReference type="ARBA" id="ARBA00023049"/>
    </source>
</evidence>
<evidence type="ECO:0000256" key="2">
    <source>
        <dbReference type="ARBA" id="ARBA00010136"/>
    </source>
</evidence>
<dbReference type="FunFam" id="3.30.2010.30:FF:000001">
    <property type="entry name" value="Leukotriene A(4) hydrolase"/>
    <property type="match status" value="1"/>
</dbReference>
<feature type="domain" description="Peptidase M1 leukotriene A4 hydrolase/aminopeptidase C-terminal" evidence="12">
    <location>
        <begin position="470"/>
        <end position="604"/>
    </location>
</feature>
<dbReference type="InterPro" id="IPR014782">
    <property type="entry name" value="Peptidase_M1_dom"/>
</dbReference>
<dbReference type="InterPro" id="IPR049980">
    <property type="entry name" value="LTA4H_cat"/>
</dbReference>
<comment type="cofactor">
    <cofactor evidence="11">
        <name>Zn(2+)</name>
        <dbReference type="ChEBI" id="CHEBI:29105"/>
    </cofactor>
    <text evidence="11">Binds 1 zinc ion per subunit.</text>
</comment>
<dbReference type="Pfam" id="PF09127">
    <property type="entry name" value="Leuk-A4-hydro_C"/>
    <property type="match status" value="1"/>
</dbReference>
<feature type="active site" description="Proton donor" evidence="9">
    <location>
        <position position="384"/>
    </location>
</feature>
<comment type="caution">
    <text evidence="13">The sequence shown here is derived from an EMBL/GenBank/DDBJ whole genome shotgun (WGS) entry which is preliminary data.</text>
</comment>
<evidence type="ECO:0000313" key="13">
    <source>
        <dbReference type="EMBL" id="KAK7459421.1"/>
    </source>
</evidence>
<evidence type="ECO:0000256" key="9">
    <source>
        <dbReference type="PIRSR" id="PIRSR634015-1"/>
    </source>
</evidence>
<keyword evidence="6" id="KW-0378">Hydrolase</keyword>
<accession>A0ABD0J4J8</accession>
<dbReference type="GO" id="GO:0008237">
    <property type="term" value="F:metallopeptidase activity"/>
    <property type="evidence" value="ECO:0007669"/>
    <property type="project" value="UniProtKB-KW"/>
</dbReference>
<dbReference type="InterPro" id="IPR027268">
    <property type="entry name" value="Peptidase_M4/M1_CTD_sf"/>
</dbReference>
<dbReference type="PANTHER" id="PTHR45726">
    <property type="entry name" value="LEUKOTRIENE A-4 HYDROLASE"/>
    <property type="match status" value="1"/>
</dbReference>
<evidence type="ECO:0000256" key="3">
    <source>
        <dbReference type="ARBA" id="ARBA00022490"/>
    </source>
</evidence>
<feature type="binding site" evidence="11">
    <location>
        <position position="295"/>
    </location>
    <ligand>
        <name>Zn(2+)</name>
        <dbReference type="ChEBI" id="CHEBI:29105"/>
        <note>catalytic</note>
    </ligand>
</feature>
<dbReference type="Gene3D" id="2.60.40.1730">
    <property type="entry name" value="tricorn interacting facor f3 domain"/>
    <property type="match status" value="1"/>
</dbReference>